<evidence type="ECO:0000313" key="2">
    <source>
        <dbReference type="EMBL" id="KAK0627434.1"/>
    </source>
</evidence>
<dbReference type="Proteomes" id="UP001175000">
    <property type="component" value="Unassembled WGS sequence"/>
</dbReference>
<keyword evidence="3" id="KW-1185">Reference proteome</keyword>
<accession>A0AA39X511</accession>
<dbReference type="EMBL" id="JAULSU010000002">
    <property type="protein sequence ID" value="KAK0627434.1"/>
    <property type="molecule type" value="Genomic_DNA"/>
</dbReference>
<gene>
    <name evidence="2" type="ORF">B0T14DRAFT_512604</name>
</gene>
<sequence length="262" mass="29670">MSPAEVPVNPTRSDTEDAAAMTAPALGPNSDSDSDSDSEHDSSYSREEWEYDDDEKPIEKWSPIIAAIINTTRDAFPSSPSLPADLTPEQFNAFQSHWHSIFTTLLDTINTDHSIPDFLTTPPVKKFAINLFTKAPNCEISCPCCLPIVEPSILVENPQGVTKGDLVIALRDYLYGKKTPEIYEGENWKPMKGVLLYARDWMSTVRQPNGETRSYHAKCPKLWMYCVDGAGFWERSEKEMERWRKAEERDAKLKEGVEVDEF</sequence>
<name>A0AA39X511_9PEZI</name>
<protein>
    <submittedName>
        <fullName evidence="2">Uncharacterized protein</fullName>
    </submittedName>
</protein>
<feature type="region of interest" description="Disordered" evidence="1">
    <location>
        <begin position="1"/>
        <end position="55"/>
    </location>
</feature>
<evidence type="ECO:0000256" key="1">
    <source>
        <dbReference type="SAM" id="MobiDB-lite"/>
    </source>
</evidence>
<comment type="caution">
    <text evidence="2">The sequence shown here is derived from an EMBL/GenBank/DDBJ whole genome shotgun (WGS) entry which is preliminary data.</text>
</comment>
<organism evidence="2 3">
    <name type="scientific">Immersiella caudata</name>
    <dbReference type="NCBI Taxonomy" id="314043"/>
    <lineage>
        <taxon>Eukaryota</taxon>
        <taxon>Fungi</taxon>
        <taxon>Dikarya</taxon>
        <taxon>Ascomycota</taxon>
        <taxon>Pezizomycotina</taxon>
        <taxon>Sordariomycetes</taxon>
        <taxon>Sordariomycetidae</taxon>
        <taxon>Sordariales</taxon>
        <taxon>Lasiosphaeriaceae</taxon>
        <taxon>Immersiella</taxon>
    </lineage>
</organism>
<proteinExistence type="predicted"/>
<evidence type="ECO:0000313" key="3">
    <source>
        <dbReference type="Proteomes" id="UP001175000"/>
    </source>
</evidence>
<reference evidence="2" key="1">
    <citation type="submission" date="2023-06" db="EMBL/GenBank/DDBJ databases">
        <title>Genome-scale phylogeny and comparative genomics of the fungal order Sordariales.</title>
        <authorList>
            <consortium name="Lawrence Berkeley National Laboratory"/>
            <person name="Hensen N."/>
            <person name="Bonometti L."/>
            <person name="Westerberg I."/>
            <person name="Brannstrom I.O."/>
            <person name="Guillou S."/>
            <person name="Cros-Aarteil S."/>
            <person name="Calhoun S."/>
            <person name="Haridas S."/>
            <person name="Kuo A."/>
            <person name="Mondo S."/>
            <person name="Pangilinan J."/>
            <person name="Riley R."/>
            <person name="Labutti K."/>
            <person name="Andreopoulos B."/>
            <person name="Lipzen A."/>
            <person name="Chen C."/>
            <person name="Yanf M."/>
            <person name="Daum C."/>
            <person name="Ng V."/>
            <person name="Clum A."/>
            <person name="Steindorff A."/>
            <person name="Ohm R."/>
            <person name="Martin F."/>
            <person name="Silar P."/>
            <person name="Natvig D."/>
            <person name="Lalanne C."/>
            <person name="Gautier V."/>
            <person name="Ament-Velasquez S.L."/>
            <person name="Kruys A."/>
            <person name="Hutchinson M.I."/>
            <person name="Powell A.J."/>
            <person name="Barry K."/>
            <person name="Miller A.N."/>
            <person name="Grigoriev I.V."/>
            <person name="Debuchy R."/>
            <person name="Gladieux P."/>
            <person name="Thoren M.H."/>
            <person name="Johannesson H."/>
        </authorList>
    </citation>
    <scope>NUCLEOTIDE SEQUENCE</scope>
    <source>
        <strain evidence="2">CBS 606.72</strain>
    </source>
</reference>
<feature type="compositionally biased region" description="Basic and acidic residues" evidence="1">
    <location>
        <begin position="37"/>
        <end position="48"/>
    </location>
</feature>
<dbReference type="AlphaFoldDB" id="A0AA39X511"/>